<evidence type="ECO:0000256" key="4">
    <source>
        <dbReference type="ARBA" id="ARBA00023012"/>
    </source>
</evidence>
<keyword evidence="3 8" id="KW-0597">Phosphoprotein</keyword>
<dbReference type="SUPFAM" id="SSF46689">
    <property type="entry name" value="Homeodomain-like"/>
    <property type="match status" value="1"/>
</dbReference>
<dbReference type="SMART" id="SM00448">
    <property type="entry name" value="REC"/>
    <property type="match status" value="1"/>
</dbReference>
<dbReference type="EMBL" id="CP045915">
    <property type="protein sequence ID" value="QGH34167.1"/>
    <property type="molecule type" value="Genomic_DNA"/>
</dbReference>
<gene>
    <name evidence="11" type="ORF">GI584_09095</name>
</gene>
<dbReference type="SUPFAM" id="SSF52172">
    <property type="entry name" value="CheY-like"/>
    <property type="match status" value="1"/>
</dbReference>
<dbReference type="CDD" id="cd17536">
    <property type="entry name" value="REC_YesN-like"/>
    <property type="match status" value="1"/>
</dbReference>
<dbReference type="InterPro" id="IPR001789">
    <property type="entry name" value="Sig_transdc_resp-reg_receiver"/>
</dbReference>
<dbReference type="AlphaFoldDB" id="A0A5Q2TJ54"/>
<name>A0A5Q2TJ54_9BACI</name>
<dbReference type="Gene3D" id="1.10.10.60">
    <property type="entry name" value="Homeodomain-like"/>
    <property type="match status" value="2"/>
</dbReference>
<accession>A0A5Q2TJ54</accession>
<evidence type="ECO:0000256" key="6">
    <source>
        <dbReference type="ARBA" id="ARBA00023125"/>
    </source>
</evidence>
<keyword evidence="2" id="KW-0963">Cytoplasm</keyword>
<dbReference type="Proteomes" id="UP000339690">
    <property type="component" value="Chromosome"/>
</dbReference>
<feature type="domain" description="HTH araC/xylS-type" evidence="9">
    <location>
        <begin position="423"/>
        <end position="525"/>
    </location>
</feature>
<dbReference type="PANTHER" id="PTHR42713:SF3">
    <property type="entry name" value="TRANSCRIPTIONAL REGULATORY PROTEIN HPTR"/>
    <property type="match status" value="1"/>
</dbReference>
<evidence type="ECO:0000313" key="11">
    <source>
        <dbReference type="EMBL" id="QGH34167.1"/>
    </source>
</evidence>
<evidence type="ECO:0000259" key="9">
    <source>
        <dbReference type="PROSITE" id="PS01124"/>
    </source>
</evidence>
<feature type="domain" description="Response regulatory" evidence="10">
    <location>
        <begin position="19"/>
        <end position="136"/>
    </location>
</feature>
<dbReference type="SMART" id="SM00342">
    <property type="entry name" value="HTH_ARAC"/>
    <property type="match status" value="1"/>
</dbReference>
<dbReference type="GO" id="GO:0000160">
    <property type="term" value="P:phosphorelay signal transduction system"/>
    <property type="evidence" value="ECO:0007669"/>
    <property type="project" value="UniProtKB-KW"/>
</dbReference>
<dbReference type="Pfam" id="PF00072">
    <property type="entry name" value="Response_reg"/>
    <property type="match status" value="1"/>
</dbReference>
<dbReference type="GO" id="GO:0005737">
    <property type="term" value="C:cytoplasm"/>
    <property type="evidence" value="ECO:0007669"/>
    <property type="project" value="UniProtKB-SubCell"/>
</dbReference>
<proteinExistence type="predicted"/>
<sequence>MVPKFPSFCRRRIMKLMYKVLLVDDERMILDGISVIVDWNKYDTELVGKAMNGLEAYDFIKNQPPDIVITDITMPGLDGIELVKKAREDYPSIKWIFLSGFNEFEYARQAMRFGVKHYLLKPCNEDNISEALNDIVKEKKEEEEALEYMKAMEEEVIKNTVNDHEEVLKQFFIYEQITDKSRTKMNHIVDDLYPSEPFLFWMLFIEGKIAYDRINQLIETINQSFLHEQVITTLIENKVIVMMRYSAGNQKTIKRFFQTEMEQSTLSTTSVLSRGFTKEEIKKIPTLDEMVQQVFYQPRHSFITYQNWFQFDEKFKSDIEIDLDTILYYLKQQQKEEAVSYLLDFIEKLKIHQVAPKITRGYFIQIYLLLMSKLAHHSTEDRVQAIGRMEDYQHITDFITYFEDLFERMMQEETPKKYSKVVRQMLTSIEEEIENPELSLQWLANHCLYMNADYLGKTFKKEIGQRFSSYVTNARINKAVEIIEAEQDIKVFELAERLGFGNNPQYFSQIFKRMKGFTPSEIIKSNEG</sequence>
<keyword evidence="6" id="KW-0238">DNA-binding</keyword>
<comment type="subcellular location">
    <subcellularLocation>
        <location evidence="1">Cytoplasm</location>
    </subcellularLocation>
</comment>
<evidence type="ECO:0000259" key="10">
    <source>
        <dbReference type="PROSITE" id="PS50110"/>
    </source>
</evidence>
<evidence type="ECO:0000256" key="1">
    <source>
        <dbReference type="ARBA" id="ARBA00004496"/>
    </source>
</evidence>
<keyword evidence="4" id="KW-0902">Two-component regulatory system</keyword>
<dbReference type="GO" id="GO:0043565">
    <property type="term" value="F:sequence-specific DNA binding"/>
    <property type="evidence" value="ECO:0007669"/>
    <property type="project" value="InterPro"/>
</dbReference>
<evidence type="ECO:0000256" key="7">
    <source>
        <dbReference type="ARBA" id="ARBA00023163"/>
    </source>
</evidence>
<evidence type="ECO:0000256" key="8">
    <source>
        <dbReference type="PROSITE-ProRule" id="PRU00169"/>
    </source>
</evidence>
<dbReference type="KEGG" id="grc:GI584_09095"/>
<dbReference type="GO" id="GO:0003700">
    <property type="term" value="F:DNA-binding transcription factor activity"/>
    <property type="evidence" value="ECO:0007669"/>
    <property type="project" value="InterPro"/>
</dbReference>
<dbReference type="InterPro" id="IPR009057">
    <property type="entry name" value="Homeodomain-like_sf"/>
</dbReference>
<evidence type="ECO:0000256" key="3">
    <source>
        <dbReference type="ARBA" id="ARBA00022553"/>
    </source>
</evidence>
<protein>
    <submittedName>
        <fullName evidence="11">Response regulator</fullName>
    </submittedName>
</protein>
<reference evidence="11 12" key="1">
    <citation type="submission" date="2019-11" db="EMBL/GenBank/DDBJ databases">
        <title>Gracilibacillus salitolerans sp. nov., a moderate halophile isolated from a saline soil in northwest China.</title>
        <authorList>
            <person name="Gan L."/>
        </authorList>
    </citation>
    <scope>NUCLEOTIDE SEQUENCE [LARGE SCALE GENOMIC DNA]</scope>
    <source>
        <strain evidence="11 12">SCU50</strain>
    </source>
</reference>
<dbReference type="InterPro" id="IPR018060">
    <property type="entry name" value="HTH_AraC"/>
</dbReference>
<keyword evidence="12" id="KW-1185">Reference proteome</keyword>
<evidence type="ECO:0000256" key="2">
    <source>
        <dbReference type="ARBA" id="ARBA00022490"/>
    </source>
</evidence>
<feature type="modified residue" description="4-aspartylphosphate" evidence="8">
    <location>
        <position position="71"/>
    </location>
</feature>
<evidence type="ECO:0000313" key="12">
    <source>
        <dbReference type="Proteomes" id="UP000339690"/>
    </source>
</evidence>
<dbReference type="Pfam" id="PF12833">
    <property type="entry name" value="HTH_18"/>
    <property type="match status" value="1"/>
</dbReference>
<evidence type="ECO:0000256" key="5">
    <source>
        <dbReference type="ARBA" id="ARBA00023015"/>
    </source>
</evidence>
<keyword evidence="7" id="KW-0804">Transcription</keyword>
<dbReference type="InterPro" id="IPR011006">
    <property type="entry name" value="CheY-like_superfamily"/>
</dbReference>
<dbReference type="InterPro" id="IPR051552">
    <property type="entry name" value="HptR"/>
</dbReference>
<dbReference type="PROSITE" id="PS50110">
    <property type="entry name" value="RESPONSE_REGULATORY"/>
    <property type="match status" value="1"/>
</dbReference>
<organism evidence="11 12">
    <name type="scientific">Gracilibacillus salitolerans</name>
    <dbReference type="NCBI Taxonomy" id="2663022"/>
    <lineage>
        <taxon>Bacteria</taxon>
        <taxon>Bacillati</taxon>
        <taxon>Bacillota</taxon>
        <taxon>Bacilli</taxon>
        <taxon>Bacillales</taxon>
        <taxon>Bacillaceae</taxon>
        <taxon>Gracilibacillus</taxon>
    </lineage>
</organism>
<dbReference type="PROSITE" id="PS01124">
    <property type="entry name" value="HTH_ARAC_FAMILY_2"/>
    <property type="match status" value="1"/>
</dbReference>
<dbReference type="Gene3D" id="3.40.50.2300">
    <property type="match status" value="1"/>
</dbReference>
<dbReference type="PANTHER" id="PTHR42713">
    <property type="entry name" value="HISTIDINE KINASE-RELATED"/>
    <property type="match status" value="1"/>
</dbReference>
<keyword evidence="5" id="KW-0805">Transcription regulation</keyword>